<feature type="domain" description="CSC1/OSCA1-like cytosolic" evidence="12">
    <location>
        <begin position="425"/>
        <end position="581"/>
    </location>
</feature>
<feature type="region of interest" description="Disordered" evidence="8">
    <location>
        <begin position="343"/>
        <end position="365"/>
    </location>
</feature>
<dbReference type="Pfam" id="PF02714">
    <property type="entry name" value="RSN1_7TM"/>
    <property type="match status" value="1"/>
</dbReference>
<dbReference type="PANTHER" id="PTHR13018">
    <property type="entry name" value="PROBABLE MEMBRANE PROTEIN DUF221-RELATED"/>
    <property type="match status" value="1"/>
</dbReference>
<name>A0ABD3MJR2_9STRA</name>
<keyword evidence="3" id="KW-0813">Transport</keyword>
<evidence type="ECO:0000259" key="10">
    <source>
        <dbReference type="Pfam" id="PF02714"/>
    </source>
</evidence>
<dbReference type="InterPro" id="IPR027815">
    <property type="entry name" value="CSC1/OSCA1-like_cyt"/>
</dbReference>
<feature type="domain" description="CSC1/OSCA1-like 7TM region" evidence="10">
    <location>
        <begin position="812"/>
        <end position="1086"/>
    </location>
</feature>
<keyword evidence="4 9" id="KW-0812">Transmembrane</keyword>
<feature type="transmembrane region" description="Helical" evidence="9">
    <location>
        <begin position="867"/>
        <end position="888"/>
    </location>
</feature>
<dbReference type="InterPro" id="IPR032880">
    <property type="entry name" value="CSC1/OSCA1-like_N"/>
</dbReference>
<protein>
    <submittedName>
        <fullName evidence="13">Uncharacterized protein</fullName>
    </submittedName>
</protein>
<feature type="transmembrane region" description="Helical" evidence="9">
    <location>
        <begin position="288"/>
        <end position="306"/>
    </location>
</feature>
<evidence type="ECO:0000256" key="5">
    <source>
        <dbReference type="ARBA" id="ARBA00022989"/>
    </source>
</evidence>
<feature type="region of interest" description="Disordered" evidence="8">
    <location>
        <begin position="132"/>
        <end position="181"/>
    </location>
</feature>
<evidence type="ECO:0000259" key="11">
    <source>
        <dbReference type="Pfam" id="PF13967"/>
    </source>
</evidence>
<feature type="transmembrane region" description="Helical" evidence="9">
    <location>
        <begin position="1015"/>
        <end position="1045"/>
    </location>
</feature>
<dbReference type="AlphaFoldDB" id="A0ABD3MJR2"/>
<feature type="coiled-coil region" evidence="7">
    <location>
        <begin position="1161"/>
        <end position="1188"/>
    </location>
</feature>
<gene>
    <name evidence="13" type="ORF">ACHAWU_004754</name>
</gene>
<evidence type="ECO:0000256" key="1">
    <source>
        <dbReference type="ARBA" id="ARBA00004141"/>
    </source>
</evidence>
<feature type="compositionally biased region" description="Basic and acidic residues" evidence="8">
    <location>
        <begin position="144"/>
        <end position="153"/>
    </location>
</feature>
<evidence type="ECO:0000256" key="6">
    <source>
        <dbReference type="ARBA" id="ARBA00023136"/>
    </source>
</evidence>
<feature type="transmembrane region" description="Helical" evidence="9">
    <location>
        <begin position="814"/>
        <end position="838"/>
    </location>
</feature>
<feature type="transmembrane region" description="Helical" evidence="9">
    <location>
        <begin position="909"/>
        <end position="933"/>
    </location>
</feature>
<keyword evidence="6 9" id="KW-0472">Membrane</keyword>
<dbReference type="GO" id="GO:0016020">
    <property type="term" value="C:membrane"/>
    <property type="evidence" value="ECO:0007669"/>
    <property type="project" value="UniProtKB-SubCell"/>
</dbReference>
<comment type="caution">
    <text evidence="13">The sequence shown here is derived from an EMBL/GenBank/DDBJ whole genome shotgun (WGS) entry which is preliminary data.</text>
</comment>
<dbReference type="InterPro" id="IPR045122">
    <property type="entry name" value="Csc1-like"/>
</dbReference>
<feature type="transmembrane region" description="Helical" evidence="9">
    <location>
        <begin position="83"/>
        <end position="104"/>
    </location>
</feature>
<sequence>MTQTDDFYSFGGNDTDDYRAWQYHETLYFDDDTFATGSSSSSSTSSSSHARQSSSAASWFDIWFTNSTSNDLNPVEDVEPNTVLASLIFNSIVCVILLALYELLRRWIPSVYSQRLMYNYMGLAATRNSVEIMPRDSTNNNNNNKDEADEKSSQDQNNNGEEQQQAQEVVGNGSVNGEGGRRRRDEHVAKLLQQESYSFTICNRSISLPVLEWCIPVHATPWSTLRHLAGLDAYFYLRYIRMCLKITAVSSFWAIIILFPTYATGGGAQSGFYHFSMANVLQNDKARVWIPTFFCWAFTMYCWFCIRAEMMHYLELRMEFLGGEEEDWILQRMNEWRNGGGGVVGGGGYGPPKENFDGNNNTSINSVEQDECDIDKQRSRSRSPLLDVSFKDIHALSLEQKQNNWHPPTSPSNSASQRQMNQHRYSLQIEKVPIALRSNTALYNYFNEIFPNQVHSACLAMNVPDLDALSSRRMRVCRRLEKSLAYYSVTGIRPTHVAGRPRFQCCGIESTPIDGWCILCCCFIDSCNADTHHHSDDEDQNKYRTEVYDSLPDKGETVDSILYYTYDLASCNLRLKKLQEEKFLIAETGNSPRHGGIGDDSVDQLNSDWLGMLKATSARAVEGLRDEFEVSGEEDYFGDGVTGGSGGEYGSIADRNTTPFSSTIRRAGPEKTAPLIKGDHLTDSDGRPISDIPTSAEAPDDSTTFTAFGRKSRYQSRPLMWLRALLWRLGVDFLAAGLDEVRNRTDVVVDNVQRPSMSSTGFVTFKTLTPVTVTTSAPLTYKRNPMEVSVAPEPRDLVWQNVQIDRDIIASREFVANVLLGFGVLFWSIPLTLIQAWAKVETVALIPGLEWVGQIAVGTWKPFVNDYLPVITLLGLILLLPILFTWIATSYEKRKTISGVQNSIVGRYFYYQLANIYITVTAGALWTALGNIINNPKQLLVILGETMPKLAGYFISLLLTKTFAGLPLVLLRIGALSRMIFLRSCFNKKRLTQRELKEVYRRQPINYGWEYPTQFLVIIICFTYACISPLVLPVGSLYFFVALMVYKKQALYVYSPTYESGGRMFPQAVTKTLSALLISQMTFIGYTLIRKGLYQIILLSPLPFLTVFFTLHINRRYVEPSKTLSLERAVKIDALLDQTPEFSYRAYQQPVLSEPASVPVCETADDALREVIENLNRLQNQESFIRSQNHPLVPSASIIV</sequence>
<feature type="transmembrane region" description="Helical" evidence="9">
    <location>
        <begin position="1096"/>
        <end position="1113"/>
    </location>
</feature>
<feature type="transmembrane region" description="Helical" evidence="9">
    <location>
        <begin position="953"/>
        <end position="973"/>
    </location>
</feature>
<evidence type="ECO:0000256" key="9">
    <source>
        <dbReference type="SAM" id="Phobius"/>
    </source>
</evidence>
<accession>A0ABD3MJR2</accession>
<dbReference type="InterPro" id="IPR003864">
    <property type="entry name" value="CSC1/OSCA1-like_7TM"/>
</dbReference>
<evidence type="ECO:0000256" key="7">
    <source>
        <dbReference type="SAM" id="Coils"/>
    </source>
</evidence>
<feature type="compositionally biased region" description="Low complexity" evidence="8">
    <location>
        <begin position="156"/>
        <end position="175"/>
    </location>
</feature>
<dbReference type="EMBL" id="JALLBG020000138">
    <property type="protein sequence ID" value="KAL3762216.1"/>
    <property type="molecule type" value="Genomic_DNA"/>
</dbReference>
<reference evidence="13 14" key="1">
    <citation type="submission" date="2024-10" db="EMBL/GenBank/DDBJ databases">
        <title>Updated reference genomes for cyclostephanoid diatoms.</title>
        <authorList>
            <person name="Roberts W.R."/>
            <person name="Alverson A.J."/>
        </authorList>
    </citation>
    <scope>NUCLEOTIDE SEQUENCE [LARGE SCALE GENOMIC DNA]</scope>
    <source>
        <strain evidence="13 14">AJA232-27</strain>
    </source>
</reference>
<feature type="transmembrane region" description="Helical" evidence="9">
    <location>
        <begin position="246"/>
        <end position="268"/>
    </location>
</feature>
<dbReference type="PANTHER" id="PTHR13018:SF5">
    <property type="entry name" value="RE44586P"/>
    <property type="match status" value="1"/>
</dbReference>
<evidence type="ECO:0000256" key="4">
    <source>
        <dbReference type="ARBA" id="ARBA00022692"/>
    </source>
</evidence>
<evidence type="ECO:0000256" key="3">
    <source>
        <dbReference type="ARBA" id="ARBA00022448"/>
    </source>
</evidence>
<comment type="similarity">
    <text evidence="2">Belongs to the CSC1 (TC 1.A.17) family.</text>
</comment>
<evidence type="ECO:0000313" key="14">
    <source>
        <dbReference type="Proteomes" id="UP001530293"/>
    </source>
</evidence>
<evidence type="ECO:0000256" key="2">
    <source>
        <dbReference type="ARBA" id="ARBA00007779"/>
    </source>
</evidence>
<keyword evidence="5 9" id="KW-1133">Transmembrane helix</keyword>
<evidence type="ECO:0000259" key="12">
    <source>
        <dbReference type="Pfam" id="PF14703"/>
    </source>
</evidence>
<evidence type="ECO:0000256" key="8">
    <source>
        <dbReference type="SAM" id="MobiDB-lite"/>
    </source>
</evidence>
<comment type="subcellular location">
    <subcellularLocation>
        <location evidence="1">Membrane</location>
        <topology evidence="1">Multi-pass membrane protein</topology>
    </subcellularLocation>
</comment>
<dbReference type="Pfam" id="PF13967">
    <property type="entry name" value="RSN1_TM"/>
    <property type="match status" value="1"/>
</dbReference>
<organism evidence="13 14">
    <name type="scientific">Discostella pseudostelligera</name>
    <dbReference type="NCBI Taxonomy" id="259834"/>
    <lineage>
        <taxon>Eukaryota</taxon>
        <taxon>Sar</taxon>
        <taxon>Stramenopiles</taxon>
        <taxon>Ochrophyta</taxon>
        <taxon>Bacillariophyta</taxon>
        <taxon>Coscinodiscophyceae</taxon>
        <taxon>Thalassiosirophycidae</taxon>
        <taxon>Stephanodiscales</taxon>
        <taxon>Stephanodiscaceae</taxon>
        <taxon>Discostella</taxon>
    </lineage>
</organism>
<proteinExistence type="inferred from homology"/>
<evidence type="ECO:0000313" key="13">
    <source>
        <dbReference type="EMBL" id="KAL3762216.1"/>
    </source>
</evidence>
<dbReference type="Proteomes" id="UP001530293">
    <property type="component" value="Unassembled WGS sequence"/>
</dbReference>
<keyword evidence="14" id="KW-1185">Reference proteome</keyword>
<feature type="domain" description="CSC1/OSCA1-like N-terminal transmembrane" evidence="11">
    <location>
        <begin position="209"/>
        <end position="307"/>
    </location>
</feature>
<feature type="region of interest" description="Disordered" evidence="8">
    <location>
        <begin position="401"/>
        <end position="421"/>
    </location>
</feature>
<dbReference type="Pfam" id="PF14703">
    <property type="entry name" value="PHM7_cyt"/>
    <property type="match status" value="1"/>
</dbReference>
<keyword evidence="7" id="KW-0175">Coiled coil</keyword>